<dbReference type="PANTHER" id="PTHR10488:SF1">
    <property type="entry name" value="GLYCINE AMIDINOTRANSFERASE, MITOCHONDRIAL"/>
    <property type="match status" value="1"/>
</dbReference>
<dbReference type="InterPro" id="IPR033195">
    <property type="entry name" value="AmidinoTrfase"/>
</dbReference>
<evidence type="ECO:0000256" key="2">
    <source>
        <dbReference type="ARBA" id="ARBA00022679"/>
    </source>
</evidence>
<dbReference type="GO" id="GO:0015068">
    <property type="term" value="F:glycine amidinotransferase activity"/>
    <property type="evidence" value="ECO:0007669"/>
    <property type="project" value="TreeGrafter"/>
</dbReference>
<dbReference type="SUPFAM" id="SSF55909">
    <property type="entry name" value="Pentein"/>
    <property type="match status" value="1"/>
</dbReference>
<feature type="non-terminal residue" evidence="3">
    <location>
        <position position="118"/>
    </location>
</feature>
<dbReference type="PANTHER" id="PTHR10488">
    <property type="entry name" value="GLYCINE AMIDINOTRANSFERASE, MITOCHONDRIAL"/>
    <property type="match status" value="1"/>
</dbReference>
<comment type="caution">
    <text evidence="3">The sequence shown here is derived from an EMBL/GenBank/DDBJ whole genome shotgun (WGS) entry which is preliminary data.</text>
</comment>
<name>X0Z5S1_9ZZZZ</name>
<organism evidence="3">
    <name type="scientific">marine sediment metagenome</name>
    <dbReference type="NCBI Taxonomy" id="412755"/>
    <lineage>
        <taxon>unclassified sequences</taxon>
        <taxon>metagenomes</taxon>
        <taxon>ecological metagenomes</taxon>
    </lineage>
</organism>
<accession>X0Z5S1</accession>
<comment type="similarity">
    <text evidence="1">Belongs to the amidinotransferase family.</text>
</comment>
<evidence type="ECO:0000256" key="1">
    <source>
        <dbReference type="ARBA" id="ARBA00006943"/>
    </source>
</evidence>
<gene>
    <name evidence="3" type="ORF">S01H1_81608</name>
</gene>
<dbReference type="EMBL" id="BARS01055242">
    <property type="protein sequence ID" value="GAG43866.1"/>
    <property type="molecule type" value="Genomic_DNA"/>
</dbReference>
<keyword evidence="2" id="KW-0808">Transferase</keyword>
<evidence type="ECO:0000313" key="3">
    <source>
        <dbReference type="EMBL" id="GAG43866.1"/>
    </source>
</evidence>
<dbReference type="Gene3D" id="3.75.10.10">
    <property type="entry name" value="L-arginine/glycine Amidinotransferase, Chain A"/>
    <property type="match status" value="1"/>
</dbReference>
<reference evidence="3" key="1">
    <citation type="journal article" date="2014" name="Front. Microbiol.">
        <title>High frequency of phylogenetically diverse reductive dehalogenase-homologous genes in deep subseafloor sedimentary metagenomes.</title>
        <authorList>
            <person name="Kawai M."/>
            <person name="Futagami T."/>
            <person name="Toyoda A."/>
            <person name="Takaki Y."/>
            <person name="Nishi S."/>
            <person name="Hori S."/>
            <person name="Arai W."/>
            <person name="Tsubouchi T."/>
            <person name="Morono Y."/>
            <person name="Uchiyama I."/>
            <person name="Ito T."/>
            <person name="Fujiyama A."/>
            <person name="Inagaki F."/>
            <person name="Takami H."/>
        </authorList>
    </citation>
    <scope>NUCLEOTIDE SEQUENCE</scope>
    <source>
        <strain evidence="3">Expedition CK06-06</strain>
    </source>
</reference>
<dbReference type="GO" id="GO:0006601">
    <property type="term" value="P:creatine biosynthetic process"/>
    <property type="evidence" value="ECO:0007669"/>
    <property type="project" value="TreeGrafter"/>
</dbReference>
<sequence>MIMKKQLRKTVVNSWNEWDPLKHVIVGKADYTCIPWPEPAINIRFSLSKDRSMIGNCGPRPQASVEKANEQLDHFAKTLEKRGILVDRPTPIQWNQSMQTPDWRVKSGIGCMPPRDVL</sequence>
<proteinExistence type="inferred from homology"/>
<dbReference type="AlphaFoldDB" id="X0Z5S1"/>
<protein>
    <submittedName>
        <fullName evidence="3">Uncharacterized protein</fullName>
    </submittedName>
</protein>
<dbReference type="GO" id="GO:0005758">
    <property type="term" value="C:mitochondrial intermembrane space"/>
    <property type="evidence" value="ECO:0007669"/>
    <property type="project" value="TreeGrafter"/>
</dbReference>